<dbReference type="SUPFAM" id="SSF52540">
    <property type="entry name" value="P-loop containing nucleoside triphosphate hydrolases"/>
    <property type="match status" value="1"/>
</dbReference>
<dbReference type="GO" id="GO:0005524">
    <property type="term" value="F:ATP binding"/>
    <property type="evidence" value="ECO:0007669"/>
    <property type="project" value="UniProtKB-KW"/>
</dbReference>
<organism evidence="5 6">
    <name type="scientific">Curvularia kusanoi</name>
    <name type="common">Cochliobolus kusanoi</name>
    <dbReference type="NCBI Taxonomy" id="90978"/>
    <lineage>
        <taxon>Eukaryota</taxon>
        <taxon>Fungi</taxon>
        <taxon>Dikarya</taxon>
        <taxon>Ascomycota</taxon>
        <taxon>Pezizomycotina</taxon>
        <taxon>Dothideomycetes</taxon>
        <taxon>Pleosporomycetidae</taxon>
        <taxon>Pleosporales</taxon>
        <taxon>Pleosporineae</taxon>
        <taxon>Pleosporaceae</taxon>
        <taxon>Curvularia</taxon>
    </lineage>
</organism>
<evidence type="ECO:0000256" key="1">
    <source>
        <dbReference type="ARBA" id="ARBA00022741"/>
    </source>
</evidence>
<evidence type="ECO:0000256" key="3">
    <source>
        <dbReference type="ARBA" id="ARBA00022840"/>
    </source>
</evidence>
<dbReference type="InterPro" id="IPR027417">
    <property type="entry name" value="P-loop_NTPase"/>
</dbReference>
<dbReference type="AlphaFoldDB" id="A0A9P4W6M6"/>
<dbReference type="EMBL" id="SWKU01000017">
    <property type="protein sequence ID" value="KAF2999265.1"/>
    <property type="molecule type" value="Genomic_DNA"/>
</dbReference>
<dbReference type="GO" id="GO:0016787">
    <property type="term" value="F:hydrolase activity"/>
    <property type="evidence" value="ECO:0007669"/>
    <property type="project" value="UniProtKB-KW"/>
</dbReference>
<dbReference type="InterPro" id="IPR038718">
    <property type="entry name" value="SNF2-like_sf"/>
</dbReference>
<dbReference type="Proteomes" id="UP000801428">
    <property type="component" value="Unassembled WGS sequence"/>
</dbReference>
<dbReference type="Pfam" id="PF00176">
    <property type="entry name" value="SNF2-rel_dom"/>
    <property type="match status" value="1"/>
</dbReference>
<proteinExistence type="predicted"/>
<dbReference type="PANTHER" id="PTHR45626">
    <property type="entry name" value="TRANSCRIPTION TERMINATION FACTOR 2-RELATED"/>
    <property type="match status" value="1"/>
</dbReference>
<sequence>MLNLGKSHQEKALDFMSQRENGPIPDDFRLWKPESVEGLLCHRHVITKLIARVEQNETGGGILADEMGMGKSLSILALILRTLGAAHEWSERLEHQVSKSLQTQHSNCHSPGTLIVASSDLMINEWLQEIDK</sequence>
<dbReference type="OrthoDB" id="448448at2759"/>
<dbReference type="PANTHER" id="PTHR45626:SF52">
    <property type="entry name" value="SINGLE-STRANDED DNA-DEPENDENT ATPASE (EUROFUNG)"/>
    <property type="match status" value="1"/>
</dbReference>
<dbReference type="GO" id="GO:0006281">
    <property type="term" value="P:DNA repair"/>
    <property type="evidence" value="ECO:0007669"/>
    <property type="project" value="TreeGrafter"/>
</dbReference>
<protein>
    <recommendedName>
        <fullName evidence="4">SNF2 N-terminal domain-containing protein</fullName>
    </recommendedName>
</protein>
<keyword evidence="6" id="KW-1185">Reference proteome</keyword>
<keyword evidence="1" id="KW-0547">Nucleotide-binding</keyword>
<comment type="caution">
    <text evidence="5">The sequence shown here is derived from an EMBL/GenBank/DDBJ whole genome shotgun (WGS) entry which is preliminary data.</text>
</comment>
<keyword evidence="2" id="KW-0378">Hydrolase</keyword>
<dbReference type="Gene3D" id="3.40.50.10810">
    <property type="entry name" value="Tandem AAA-ATPase domain"/>
    <property type="match status" value="1"/>
</dbReference>
<dbReference type="InterPro" id="IPR050628">
    <property type="entry name" value="SNF2_RAD54_helicase_TF"/>
</dbReference>
<evidence type="ECO:0000256" key="2">
    <source>
        <dbReference type="ARBA" id="ARBA00022801"/>
    </source>
</evidence>
<dbReference type="GO" id="GO:0005634">
    <property type="term" value="C:nucleus"/>
    <property type="evidence" value="ECO:0007669"/>
    <property type="project" value="TreeGrafter"/>
</dbReference>
<gene>
    <name evidence="5" type="ORF">E8E13_003360</name>
</gene>
<name>A0A9P4W6M6_CURKU</name>
<keyword evidence="3" id="KW-0067">ATP-binding</keyword>
<evidence type="ECO:0000313" key="6">
    <source>
        <dbReference type="Proteomes" id="UP000801428"/>
    </source>
</evidence>
<dbReference type="InterPro" id="IPR000330">
    <property type="entry name" value="SNF2_N"/>
</dbReference>
<evidence type="ECO:0000259" key="4">
    <source>
        <dbReference type="Pfam" id="PF00176"/>
    </source>
</evidence>
<evidence type="ECO:0000313" key="5">
    <source>
        <dbReference type="EMBL" id="KAF2999265.1"/>
    </source>
</evidence>
<accession>A0A9P4W6M6</accession>
<dbReference type="GO" id="GO:0008094">
    <property type="term" value="F:ATP-dependent activity, acting on DNA"/>
    <property type="evidence" value="ECO:0007669"/>
    <property type="project" value="TreeGrafter"/>
</dbReference>
<reference evidence="5" key="1">
    <citation type="submission" date="2019-04" db="EMBL/GenBank/DDBJ databases">
        <title>Sequencing of skin fungus with MAO and IRED activity.</title>
        <authorList>
            <person name="Marsaioli A.J."/>
            <person name="Bonatto J.M.C."/>
            <person name="Reis Junior O."/>
        </authorList>
    </citation>
    <scope>NUCLEOTIDE SEQUENCE</scope>
    <source>
        <strain evidence="5">30M1</strain>
    </source>
</reference>
<feature type="domain" description="SNF2 N-terminal" evidence="4">
    <location>
        <begin position="8"/>
        <end position="132"/>
    </location>
</feature>